<protein>
    <submittedName>
        <fullName evidence="2">Uncharacterized protein</fullName>
    </submittedName>
</protein>
<feature type="compositionally biased region" description="Polar residues" evidence="1">
    <location>
        <begin position="146"/>
        <end position="166"/>
    </location>
</feature>
<dbReference type="PANTHER" id="PTHR31903">
    <property type="entry name" value="F12F1.11-RELATED"/>
    <property type="match status" value="1"/>
</dbReference>
<dbReference type="EMBL" id="LR031569">
    <property type="protein sequence ID" value="VDC65593.1"/>
    <property type="molecule type" value="Genomic_DNA"/>
</dbReference>
<sequence>MKKLYRKGTVHPSPPQIKSDDQLLHLLPVAILSLAVVLSPEDREVLAYLISTFSYSSDRNSTSRLNKTKPHKQSHFHNHSPLFHCDCFSCYTSYWVRWDSSPSRQLIHEIIDAFEDSLEKKKQRKNKKNINGKKDRRKRSVKSPALVSSSFGTNDIPSQLSESSGNVGEEAAEEEEKGTVSRFVNFIGEKVFGVWR</sequence>
<dbReference type="AlphaFoldDB" id="A0A3P5YVQ5"/>
<feature type="region of interest" description="Disordered" evidence="1">
    <location>
        <begin position="121"/>
        <end position="178"/>
    </location>
</feature>
<name>A0A3P5YVQ5_BRACM</name>
<evidence type="ECO:0000256" key="1">
    <source>
        <dbReference type="SAM" id="MobiDB-lite"/>
    </source>
</evidence>
<feature type="compositionally biased region" description="Basic residues" evidence="1">
    <location>
        <begin position="121"/>
        <end position="141"/>
    </location>
</feature>
<evidence type="ECO:0000313" key="2">
    <source>
        <dbReference type="EMBL" id="VDC65593.1"/>
    </source>
</evidence>
<reference evidence="2" key="1">
    <citation type="submission" date="2018-11" db="EMBL/GenBank/DDBJ databases">
        <authorList>
            <consortium name="Genoscope - CEA"/>
            <person name="William W."/>
        </authorList>
    </citation>
    <scope>NUCLEOTIDE SEQUENCE</scope>
</reference>
<organism evidence="2">
    <name type="scientific">Brassica campestris</name>
    <name type="common">Field mustard</name>
    <dbReference type="NCBI Taxonomy" id="3711"/>
    <lineage>
        <taxon>Eukaryota</taxon>
        <taxon>Viridiplantae</taxon>
        <taxon>Streptophyta</taxon>
        <taxon>Embryophyta</taxon>
        <taxon>Tracheophyta</taxon>
        <taxon>Spermatophyta</taxon>
        <taxon>Magnoliopsida</taxon>
        <taxon>eudicotyledons</taxon>
        <taxon>Gunneridae</taxon>
        <taxon>Pentapetalae</taxon>
        <taxon>rosids</taxon>
        <taxon>malvids</taxon>
        <taxon>Brassicales</taxon>
        <taxon>Brassicaceae</taxon>
        <taxon>Brassiceae</taxon>
        <taxon>Brassica</taxon>
    </lineage>
</organism>
<accession>A0A3P5YVQ5</accession>
<proteinExistence type="predicted"/>
<dbReference type="PANTHER" id="PTHR31903:SF17">
    <property type="entry name" value="BNAC08G41610D PROTEIN"/>
    <property type="match status" value="1"/>
</dbReference>
<gene>
    <name evidence="2" type="ORF">BRAA06T24133Z</name>
</gene>